<reference evidence="3" key="1">
    <citation type="submission" date="2024-10" db="EMBL/GenBank/DDBJ databases">
        <authorList>
            <person name="Ryan C."/>
        </authorList>
    </citation>
    <scope>NUCLEOTIDE SEQUENCE [LARGE SCALE GENOMIC DNA]</scope>
</reference>
<dbReference type="Gene3D" id="1.20.1280.50">
    <property type="match status" value="1"/>
</dbReference>
<dbReference type="SUPFAM" id="SSF81383">
    <property type="entry name" value="F-box domain"/>
    <property type="match status" value="1"/>
</dbReference>
<dbReference type="PANTHER" id="PTHR33110:SF125">
    <property type="entry name" value="OS05G0570350 PROTEIN"/>
    <property type="match status" value="1"/>
</dbReference>
<dbReference type="AlphaFoldDB" id="A0ABC9B862"/>
<sequence length="408" mass="45582">MAAPPPNSFVGLPDDIHRKILGSIPCRADRGRMARVCHAWRDVVRRHQKLQPPPPLPWLLLPTAPASDGSALSHRVACVLSGCRVHHHLAVHPPGARCFGSHDGAWLLLDYRNIQPGGNHARNVRTGVVERLPAGLLGRGDMVVHAAALSSTPDNAACIAAAIVTRGDEEEWQRPHQRRCIALWRKGWELAHEHVPPPAYDVINARSWICDIVYHEGAFHMLAQGDHIRVCAPEVVQEYDDDLFVNWETRRFQPVGACYDRNLFVRDRYLVVSRGELLLVLRFAPGPNQPTSNFKLYQATAADATNAYFPAAQYPWAWSELDTLGGRMLFIGKGCSRSYDSDLYPGFEAGIYFLDDGMFYDDALIFGNGDATRYPCSDNGKWTEDGHVKRCFPRSDPSDHSAPVWLLP</sequence>
<evidence type="ECO:0000313" key="3">
    <source>
        <dbReference type="EMBL" id="CAL4994262.1"/>
    </source>
</evidence>
<feature type="domain" description="F-box" evidence="1">
    <location>
        <begin position="11"/>
        <end position="48"/>
    </location>
</feature>
<dbReference type="PANTHER" id="PTHR33110">
    <property type="entry name" value="F-BOX/KELCH-REPEAT PROTEIN-RELATED"/>
    <property type="match status" value="1"/>
</dbReference>
<proteinExistence type="predicted"/>
<name>A0ABC9B862_9POAL</name>
<gene>
    <name evidence="3" type="ORF">URODEC1_LOCUS61846</name>
</gene>
<feature type="domain" description="KIB1-4 beta-propeller" evidence="2">
    <location>
        <begin position="92"/>
        <end position="360"/>
    </location>
</feature>
<dbReference type="Pfam" id="PF00646">
    <property type="entry name" value="F-box"/>
    <property type="match status" value="1"/>
</dbReference>
<dbReference type="InterPro" id="IPR036047">
    <property type="entry name" value="F-box-like_dom_sf"/>
</dbReference>
<dbReference type="EMBL" id="OZ075134">
    <property type="protein sequence ID" value="CAL4994262.1"/>
    <property type="molecule type" value="Genomic_DNA"/>
</dbReference>
<dbReference type="Proteomes" id="UP001497457">
    <property type="component" value="Chromosome 24b"/>
</dbReference>
<dbReference type="CDD" id="cd09917">
    <property type="entry name" value="F-box_SF"/>
    <property type="match status" value="1"/>
</dbReference>
<evidence type="ECO:0000313" key="4">
    <source>
        <dbReference type="Proteomes" id="UP001497457"/>
    </source>
</evidence>
<protein>
    <recommendedName>
        <fullName evidence="5">F-box domain-containing protein</fullName>
    </recommendedName>
</protein>
<dbReference type="Pfam" id="PF03478">
    <property type="entry name" value="Beta-prop_KIB1-4"/>
    <property type="match status" value="1"/>
</dbReference>
<dbReference type="InterPro" id="IPR005174">
    <property type="entry name" value="KIB1-4_b-propeller"/>
</dbReference>
<dbReference type="InterPro" id="IPR001810">
    <property type="entry name" value="F-box_dom"/>
</dbReference>
<organism evidence="3 4">
    <name type="scientific">Urochloa decumbens</name>
    <dbReference type="NCBI Taxonomy" id="240449"/>
    <lineage>
        <taxon>Eukaryota</taxon>
        <taxon>Viridiplantae</taxon>
        <taxon>Streptophyta</taxon>
        <taxon>Embryophyta</taxon>
        <taxon>Tracheophyta</taxon>
        <taxon>Spermatophyta</taxon>
        <taxon>Magnoliopsida</taxon>
        <taxon>Liliopsida</taxon>
        <taxon>Poales</taxon>
        <taxon>Poaceae</taxon>
        <taxon>PACMAD clade</taxon>
        <taxon>Panicoideae</taxon>
        <taxon>Panicodae</taxon>
        <taxon>Paniceae</taxon>
        <taxon>Melinidinae</taxon>
        <taxon>Urochloa</taxon>
    </lineage>
</organism>
<accession>A0ABC9B862</accession>
<evidence type="ECO:0000259" key="1">
    <source>
        <dbReference type="Pfam" id="PF00646"/>
    </source>
</evidence>
<evidence type="ECO:0008006" key="5">
    <source>
        <dbReference type="Google" id="ProtNLM"/>
    </source>
</evidence>
<evidence type="ECO:0000259" key="2">
    <source>
        <dbReference type="Pfam" id="PF03478"/>
    </source>
</evidence>
<keyword evidence="4" id="KW-1185">Reference proteome</keyword>